<dbReference type="VEuPathDB" id="PlasmoDB:PCYB_002290"/>
<dbReference type="GeneID" id="14696022"/>
<dbReference type="AlphaFoldDB" id="K6V2K5"/>
<dbReference type="OrthoDB" id="381600at2759"/>
<evidence type="ECO:0000313" key="2">
    <source>
        <dbReference type="Proteomes" id="UP000006319"/>
    </source>
</evidence>
<protein>
    <submittedName>
        <fullName evidence="1">Uncharacterized protein</fullName>
    </submittedName>
</protein>
<sequence length="158" mass="18978">KLFTGKGYCNIKRYVFLVEQLENKNILYEFVEYYDLIKDKLTTSENTERDKYCKYMKEINHFIAKCSKNIDDLNYIISKCPRKRLNYIFTHKYKIFCRSQQGQIIVDLSDAAESCNTENNFIPHYSLKENDFIPNDSNLEKAYNELDEDDTNTYYKPY</sequence>
<dbReference type="Proteomes" id="UP000006319">
    <property type="component" value="Unassembled WGS sequence"/>
</dbReference>
<dbReference type="RefSeq" id="XP_004227698.1">
    <property type="nucleotide sequence ID" value="XM_004227650.1"/>
</dbReference>
<feature type="non-terminal residue" evidence="1">
    <location>
        <position position="1"/>
    </location>
</feature>
<reference evidence="1 2" key="1">
    <citation type="journal article" date="2012" name="Nat. Genet.">
        <title>Plasmodium cynomolgi genome sequences provide insight into Plasmodium vivax and the monkey malaria clade.</title>
        <authorList>
            <person name="Tachibana S."/>
            <person name="Sullivan S.A."/>
            <person name="Kawai S."/>
            <person name="Nakamura S."/>
            <person name="Kim H.R."/>
            <person name="Goto N."/>
            <person name="Arisue N."/>
            <person name="Palacpac N.M.Q."/>
            <person name="Honma H."/>
            <person name="Yagi M."/>
            <person name="Tougan T."/>
            <person name="Katakai Y."/>
            <person name="Kaneko O."/>
            <person name="Mita T."/>
            <person name="Kita K."/>
            <person name="Yasutomi Y."/>
            <person name="Sutton P.L."/>
            <person name="Shakhbatyan R."/>
            <person name="Horii T."/>
            <person name="Yasunaga T."/>
            <person name="Barnwell J.W."/>
            <person name="Escalante A.A."/>
            <person name="Carlton J.M."/>
            <person name="Tanabe K."/>
        </authorList>
    </citation>
    <scope>NUCLEOTIDE SEQUENCE [LARGE SCALE GENOMIC DNA]</scope>
    <source>
        <strain evidence="1 2">B</strain>
    </source>
</reference>
<keyword evidence="2" id="KW-1185">Reference proteome</keyword>
<dbReference type="KEGG" id="pcy:PCYB_002290"/>
<evidence type="ECO:0000313" key="1">
    <source>
        <dbReference type="EMBL" id="GAB69480.1"/>
    </source>
</evidence>
<gene>
    <name evidence="1" type="ORF">PCYB_002290</name>
</gene>
<dbReference type="EMBL" id="DF157210">
    <property type="protein sequence ID" value="GAB69480.1"/>
    <property type="molecule type" value="Genomic_DNA"/>
</dbReference>
<name>K6V2K5_PLACD</name>
<accession>K6V2K5</accession>
<organism evidence="1 2">
    <name type="scientific">Plasmodium cynomolgi (strain B)</name>
    <dbReference type="NCBI Taxonomy" id="1120755"/>
    <lineage>
        <taxon>Eukaryota</taxon>
        <taxon>Sar</taxon>
        <taxon>Alveolata</taxon>
        <taxon>Apicomplexa</taxon>
        <taxon>Aconoidasida</taxon>
        <taxon>Haemosporida</taxon>
        <taxon>Plasmodiidae</taxon>
        <taxon>Plasmodium</taxon>
        <taxon>Plasmodium (Plasmodium)</taxon>
    </lineage>
</organism>
<proteinExistence type="predicted"/>